<evidence type="ECO:0008006" key="4">
    <source>
        <dbReference type="Google" id="ProtNLM"/>
    </source>
</evidence>
<name>A0A1B9IEG3_9TREE</name>
<feature type="compositionally biased region" description="Acidic residues" evidence="1">
    <location>
        <begin position="119"/>
        <end position="137"/>
    </location>
</feature>
<feature type="compositionally biased region" description="Basic residues" evidence="1">
    <location>
        <begin position="1"/>
        <end position="26"/>
    </location>
</feature>
<proteinExistence type="predicted"/>
<evidence type="ECO:0000313" key="2">
    <source>
        <dbReference type="EMBL" id="OCF54029.1"/>
    </source>
</evidence>
<protein>
    <recommendedName>
        <fullName evidence="4">F-box domain-containing protein</fullName>
    </recommendedName>
</protein>
<dbReference type="InterPro" id="IPR036047">
    <property type="entry name" value="F-box-like_dom_sf"/>
</dbReference>
<dbReference type="AlphaFoldDB" id="A0A1B9IEG3"/>
<dbReference type="Proteomes" id="UP000092583">
    <property type="component" value="Unassembled WGS sequence"/>
</dbReference>
<dbReference type="OrthoDB" id="2563656at2759"/>
<evidence type="ECO:0000313" key="3">
    <source>
        <dbReference type="Proteomes" id="UP000092583"/>
    </source>
</evidence>
<evidence type="ECO:0000256" key="1">
    <source>
        <dbReference type="SAM" id="MobiDB-lite"/>
    </source>
</evidence>
<gene>
    <name evidence="2" type="ORF">L486_08469</name>
</gene>
<accession>A0A1B9IEG3</accession>
<reference evidence="3" key="2">
    <citation type="submission" date="2013-12" db="EMBL/GenBank/DDBJ databases">
        <title>Evolution of pathogenesis and genome organization in the Tremellales.</title>
        <authorList>
            <person name="Cuomo C."/>
            <person name="Litvintseva A."/>
            <person name="Heitman J."/>
            <person name="Chen Y."/>
            <person name="Sun S."/>
            <person name="Springer D."/>
            <person name="Dromer F."/>
            <person name="Young S."/>
            <person name="Zeng Q."/>
            <person name="Chapman S."/>
            <person name="Gujja S."/>
            <person name="Saif S."/>
            <person name="Birren B."/>
        </authorList>
    </citation>
    <scope>NUCLEOTIDE SEQUENCE [LARGE SCALE GENOMIC DNA]</scope>
    <source>
        <strain evidence="3">CBS 10435</strain>
    </source>
</reference>
<keyword evidence="3" id="KW-1185">Reference proteome</keyword>
<reference evidence="2 3" key="1">
    <citation type="submission" date="2013-07" db="EMBL/GenBank/DDBJ databases">
        <title>The Genome Sequence of Kwoniella mangroviensis CBS10435.</title>
        <authorList>
            <consortium name="The Broad Institute Genome Sequencing Platform"/>
            <person name="Cuomo C."/>
            <person name="Litvintseva A."/>
            <person name="Chen Y."/>
            <person name="Heitman J."/>
            <person name="Sun S."/>
            <person name="Springer D."/>
            <person name="Dromer F."/>
            <person name="Young S.K."/>
            <person name="Zeng Q."/>
            <person name="Gargeya S."/>
            <person name="Fitzgerald M."/>
            <person name="Abouelleil A."/>
            <person name="Alvarado L."/>
            <person name="Berlin A.M."/>
            <person name="Chapman S.B."/>
            <person name="Dewar J."/>
            <person name="Goldberg J."/>
            <person name="Griggs A."/>
            <person name="Gujja S."/>
            <person name="Hansen M."/>
            <person name="Howarth C."/>
            <person name="Imamovic A."/>
            <person name="Larimer J."/>
            <person name="McCowan C."/>
            <person name="Murphy C."/>
            <person name="Pearson M."/>
            <person name="Priest M."/>
            <person name="Roberts A."/>
            <person name="Saif S."/>
            <person name="Shea T."/>
            <person name="Sykes S."/>
            <person name="Wortman J."/>
            <person name="Nusbaum C."/>
            <person name="Birren B."/>
        </authorList>
    </citation>
    <scope>NUCLEOTIDE SEQUENCE [LARGE SCALE GENOMIC DNA]</scope>
    <source>
        <strain evidence="2 3">CBS 10435</strain>
    </source>
</reference>
<organism evidence="2 3">
    <name type="scientific">Kwoniella mangroviensis CBS 10435</name>
    <dbReference type="NCBI Taxonomy" id="1331196"/>
    <lineage>
        <taxon>Eukaryota</taxon>
        <taxon>Fungi</taxon>
        <taxon>Dikarya</taxon>
        <taxon>Basidiomycota</taxon>
        <taxon>Agaricomycotina</taxon>
        <taxon>Tremellomycetes</taxon>
        <taxon>Tremellales</taxon>
        <taxon>Cryptococcaceae</taxon>
        <taxon>Kwoniella</taxon>
    </lineage>
</organism>
<sequence>MPPKKQSKKSSAKPKGRSKSKAKARPKSAPQSLPFSALPIDITFPIFSYIDDRHTRQDFYNYIQVSRQFYTRFVPSLYQRLELEHRNVNRIFRGINLDTGAVKQSTRHKSNSDSAFDSEVSEDSEEENNGRPEDEEGGSTSKLIGKEGEWNSGLSPQDEHDRKVSHLQHVKSLIITDWTAASTVAAVLKDSEGNLNHDPPFSQLDSLALGHSFLRSNEFYPDCACDTEPVPTRVTKQLANLRPKHVCADWSASVKYHLEEDGFDTYMKHVIGQYSLESFTWHNISSGTLFPWCPAGVLTFRAFAKDCGGWNAEEQEYDECECRWTLRQASQYCLEKKKSNIHMEIINLDCLGEIVPAYIDHSGKVPRIEHAQKGEVVVDPSRSYIKVTMKAQAEPCVCCGMK</sequence>
<dbReference type="SUPFAM" id="SSF81383">
    <property type="entry name" value="F-box domain"/>
    <property type="match status" value="1"/>
</dbReference>
<feature type="region of interest" description="Disordered" evidence="1">
    <location>
        <begin position="102"/>
        <end position="163"/>
    </location>
</feature>
<dbReference type="EMBL" id="KV700096">
    <property type="protein sequence ID" value="OCF54029.1"/>
    <property type="molecule type" value="Genomic_DNA"/>
</dbReference>
<feature type="region of interest" description="Disordered" evidence="1">
    <location>
        <begin position="1"/>
        <end position="32"/>
    </location>
</feature>